<sequence>MSTLESCTDALLQQKVVQTSNYERLESRLMEMERAKRSLFFGLKEIITDVERRRQDLGELQEESARLQQQLQQGSVKFSALAAFMGEEQKRSIRLQEALESSATAWTGCPARAAFLFRALQERHAFCRQLVDVVTALNRVSALVEVVQRVDAAKGFLQERLERLAAGAERLDGMLRESHKAEETRQAELQGRSSAAGAEVARVWRDSQGKERQLLMLQAALAETRLSSVAGEELNAVYRMALQLALSTADACCAGRERMAVASAYSECLCALGRENLAAVEARTRMLTGVLTDHMAALDAKREDVVVQRERALQETTLLGEKQEALRGAAVAVEHRIQSLQVVRSALRLFRRRQRARRLRLCGERAERKEAVVSARAAHEARVSARRFRALQQEAREGLVAEETLVRGTVEGTEADERRGACAQAAESLLQARATEAAREAEAVKAAAAACVPKSPPEQQQQRQQRRAAVKKDAHDAGAPSTRHTTPNKPANRRIGRANNALSQTDKKRPRSHAASSAAAVARRTYPASTQQQQQQQRYDSDAASDSSANSLGDFLTLGTRVPLSALKSTARRTPLQQLPANIVNQCGTGKQREASRMGLLPDAAVQRVHFNSPLPRPPGSGAAVCALSSALSSAFARAGDAAGGAAGAHSARNNARPRGARPRPSVLVSKDIWGEGKAEDVFADAFSL</sequence>
<evidence type="ECO:0000256" key="2">
    <source>
        <dbReference type="SAM" id="MobiDB-lite"/>
    </source>
</evidence>
<dbReference type="AlphaFoldDB" id="A0A422QAK7"/>
<evidence type="ECO:0000256" key="1">
    <source>
        <dbReference type="SAM" id="Coils"/>
    </source>
</evidence>
<dbReference type="OrthoDB" id="249066at2759"/>
<gene>
    <name evidence="3" type="ORF">Tco025E_00792</name>
</gene>
<keyword evidence="1" id="KW-0175">Coiled coil</keyword>
<comment type="caution">
    <text evidence="3">The sequence shown here is derived from an EMBL/GenBank/DDBJ whole genome shotgun (WGS) entry which is preliminary data.</text>
</comment>
<evidence type="ECO:0000313" key="4">
    <source>
        <dbReference type="Proteomes" id="UP000284403"/>
    </source>
</evidence>
<feature type="region of interest" description="Disordered" evidence="2">
    <location>
        <begin position="645"/>
        <end position="669"/>
    </location>
</feature>
<feature type="region of interest" description="Disordered" evidence="2">
    <location>
        <begin position="449"/>
        <end position="549"/>
    </location>
</feature>
<proteinExistence type="predicted"/>
<dbReference type="Proteomes" id="UP000284403">
    <property type="component" value="Unassembled WGS sequence"/>
</dbReference>
<organism evidence="3 4">
    <name type="scientific">Trypanosoma conorhini</name>
    <dbReference type="NCBI Taxonomy" id="83891"/>
    <lineage>
        <taxon>Eukaryota</taxon>
        <taxon>Discoba</taxon>
        <taxon>Euglenozoa</taxon>
        <taxon>Kinetoplastea</taxon>
        <taxon>Metakinetoplastina</taxon>
        <taxon>Trypanosomatida</taxon>
        <taxon>Trypanosomatidae</taxon>
        <taxon>Trypanosoma</taxon>
    </lineage>
</organism>
<dbReference type="RefSeq" id="XP_029232193.1">
    <property type="nucleotide sequence ID" value="XM_029367732.1"/>
</dbReference>
<keyword evidence="4" id="KW-1185">Reference proteome</keyword>
<dbReference type="EMBL" id="MKKU01000021">
    <property type="protein sequence ID" value="RNF26987.1"/>
    <property type="molecule type" value="Genomic_DNA"/>
</dbReference>
<name>A0A422QAK7_9TRYP</name>
<feature type="compositionally biased region" description="Low complexity" evidence="2">
    <location>
        <begin position="513"/>
        <end position="549"/>
    </location>
</feature>
<feature type="coiled-coil region" evidence="1">
    <location>
        <begin position="15"/>
        <end position="77"/>
    </location>
</feature>
<accession>A0A422QAK7</accession>
<feature type="compositionally biased region" description="Low complexity" evidence="2">
    <location>
        <begin position="648"/>
        <end position="658"/>
    </location>
</feature>
<dbReference type="GeneID" id="40314403"/>
<evidence type="ECO:0000313" key="3">
    <source>
        <dbReference type="EMBL" id="RNF26987.1"/>
    </source>
</evidence>
<reference evidence="3 4" key="1">
    <citation type="journal article" date="2018" name="BMC Genomics">
        <title>Genomic comparison of Trypanosoma conorhini and Trypanosoma rangeli to Trypanosoma cruzi strains of high and low virulence.</title>
        <authorList>
            <person name="Bradwell K.R."/>
            <person name="Koparde V.N."/>
            <person name="Matveyev A.V."/>
            <person name="Serrano M.G."/>
            <person name="Alves J.M."/>
            <person name="Parikh H."/>
            <person name="Huang B."/>
            <person name="Lee V."/>
            <person name="Espinosa-Alvarez O."/>
            <person name="Ortiz P.A."/>
            <person name="Costa-Martins A.G."/>
            <person name="Teixeira M.M."/>
            <person name="Buck G.A."/>
        </authorList>
    </citation>
    <scope>NUCLEOTIDE SEQUENCE [LARGE SCALE GENOMIC DNA]</scope>
    <source>
        <strain evidence="3 4">025E</strain>
    </source>
</reference>
<protein>
    <submittedName>
        <fullName evidence="3">BRCT domain-containing protein</fullName>
    </submittedName>
</protein>